<sequence length="71" mass="7723">MWLTEISRETFESQALHELGTDNGLFLCLEDCAEGTFDVVAKAAPGFAGQRLLQAVSQALATKRPQLQVVT</sequence>
<dbReference type="HOGENOM" id="CLU_2735439_0_0_5"/>
<name>A0A089NX80_9HYPH</name>
<dbReference type="KEGG" id="mor:MOC_3425"/>
<keyword evidence="2" id="KW-1185">Reference proteome</keyword>
<gene>
    <name evidence="1" type="ORF">MOC_3425</name>
</gene>
<accession>A0A089NX80</accession>
<evidence type="ECO:0000313" key="2">
    <source>
        <dbReference type="Proteomes" id="UP000029492"/>
    </source>
</evidence>
<dbReference type="EMBL" id="CP003811">
    <property type="protein sequence ID" value="AIQ91180.1"/>
    <property type="molecule type" value="Genomic_DNA"/>
</dbReference>
<organism evidence="1 2">
    <name type="scientific">Methylobacterium oryzae CBMB20</name>
    <dbReference type="NCBI Taxonomy" id="693986"/>
    <lineage>
        <taxon>Bacteria</taxon>
        <taxon>Pseudomonadati</taxon>
        <taxon>Pseudomonadota</taxon>
        <taxon>Alphaproteobacteria</taxon>
        <taxon>Hyphomicrobiales</taxon>
        <taxon>Methylobacteriaceae</taxon>
        <taxon>Methylobacterium</taxon>
    </lineage>
</organism>
<protein>
    <submittedName>
        <fullName evidence="1">Protein of unassigned function</fullName>
    </submittedName>
</protein>
<proteinExistence type="predicted"/>
<dbReference type="Proteomes" id="UP000029492">
    <property type="component" value="Chromosome"/>
</dbReference>
<dbReference type="AlphaFoldDB" id="A0A089NX80"/>
<evidence type="ECO:0000313" key="1">
    <source>
        <dbReference type="EMBL" id="AIQ91180.1"/>
    </source>
</evidence>
<reference evidence="1 2" key="1">
    <citation type="journal article" date="2014" name="PLoS ONE">
        <title>Genome Information of Methylobacterium oryzae, a Plant-Probiotic Methylotroph in the Phyllosphere.</title>
        <authorList>
            <person name="Kwak M.J."/>
            <person name="Jeong H."/>
            <person name="Madhaiyan M."/>
            <person name="Lee Y."/>
            <person name="Sa T.M."/>
            <person name="Oh T.K."/>
            <person name="Kim J.F."/>
        </authorList>
    </citation>
    <scope>NUCLEOTIDE SEQUENCE [LARGE SCALE GENOMIC DNA]</scope>
    <source>
        <strain evidence="1 2">CBMB20</strain>
    </source>
</reference>